<name>A0A937K448_9CLOT</name>
<evidence type="ECO:0000256" key="1">
    <source>
        <dbReference type="SAM" id="Phobius"/>
    </source>
</evidence>
<gene>
    <name evidence="2" type="ORF">JK634_05070</name>
</gene>
<dbReference type="InterPro" id="IPR025373">
    <property type="entry name" value="DUF4363"/>
</dbReference>
<dbReference type="Pfam" id="PF14276">
    <property type="entry name" value="DUF4363"/>
    <property type="match status" value="1"/>
</dbReference>
<keyword evidence="3" id="KW-1185">Reference proteome</keyword>
<dbReference type="Proteomes" id="UP000623681">
    <property type="component" value="Unassembled WGS sequence"/>
</dbReference>
<evidence type="ECO:0000313" key="3">
    <source>
        <dbReference type="Proteomes" id="UP000623681"/>
    </source>
</evidence>
<keyword evidence="1" id="KW-0812">Transmembrane</keyword>
<reference evidence="2" key="1">
    <citation type="submission" date="2021-01" db="EMBL/GenBank/DDBJ databases">
        <title>Genome public.</title>
        <authorList>
            <person name="Liu C."/>
            <person name="Sun Q."/>
        </authorList>
    </citation>
    <scope>NUCLEOTIDE SEQUENCE</scope>
    <source>
        <strain evidence="2">YIM B02565</strain>
    </source>
</reference>
<dbReference type="RefSeq" id="WP_202766537.1">
    <property type="nucleotide sequence ID" value="NZ_JAESWA010000017.1"/>
</dbReference>
<accession>A0A937K448</accession>
<dbReference type="AlphaFoldDB" id="A0A937K448"/>
<keyword evidence="1" id="KW-1133">Transmembrane helix</keyword>
<evidence type="ECO:0000313" key="2">
    <source>
        <dbReference type="EMBL" id="MBL4931168.1"/>
    </source>
</evidence>
<proteinExistence type="predicted"/>
<protein>
    <submittedName>
        <fullName evidence="2">DUF4363 family protein</fullName>
    </submittedName>
</protein>
<keyword evidence="1" id="KW-0472">Membrane</keyword>
<feature type="transmembrane region" description="Helical" evidence="1">
    <location>
        <begin position="6"/>
        <end position="27"/>
    </location>
</feature>
<comment type="caution">
    <text evidence="2">The sequence shown here is derived from an EMBL/GenBank/DDBJ whole genome shotgun (WGS) entry which is preliminary data.</text>
</comment>
<dbReference type="EMBL" id="JAESWA010000017">
    <property type="protein sequence ID" value="MBL4931168.1"/>
    <property type="molecule type" value="Genomic_DNA"/>
</dbReference>
<organism evidence="2 3">
    <name type="scientific">Clostridium paridis</name>
    <dbReference type="NCBI Taxonomy" id="2803863"/>
    <lineage>
        <taxon>Bacteria</taxon>
        <taxon>Bacillati</taxon>
        <taxon>Bacillota</taxon>
        <taxon>Clostridia</taxon>
        <taxon>Eubacteriales</taxon>
        <taxon>Clostridiaceae</taxon>
        <taxon>Clostridium</taxon>
    </lineage>
</organism>
<sequence>MRKFFVRSIPIVTIALFVLIMLSGNFFKRIPVHNITIPGAIDLIISDIEDEKWEDASKKVDQLSASWDKMVKIVQFSSERDEINLFDADIARLRGAIMAKDKTNSLIELKEANAHWEELGQ</sequence>